<dbReference type="InterPro" id="IPR023753">
    <property type="entry name" value="FAD/NAD-binding_dom"/>
</dbReference>
<feature type="domain" description="FAD/NAD(P)-binding" evidence="2">
    <location>
        <begin position="21"/>
        <end position="320"/>
    </location>
</feature>
<dbReference type="EMBL" id="QYBB01000017">
    <property type="protein sequence ID" value="RYC31106.1"/>
    <property type="molecule type" value="Genomic_DNA"/>
</dbReference>
<comment type="caution">
    <text evidence="3">The sequence shown here is derived from an EMBL/GenBank/DDBJ whole genome shotgun (WGS) entry which is preliminary data.</text>
</comment>
<dbReference type="PANTHER" id="PTHR42949:SF3">
    <property type="entry name" value="ANAEROBIC GLYCEROL-3-PHOSPHATE DEHYDROGENASE SUBUNIT B"/>
    <property type="match status" value="1"/>
</dbReference>
<sequence length="516" mass="53092">MATVDPKSLHGKFPASREHVEVLVVGAGPAGTAAAIAAARLGAKVKLVDENPVSGGLAGLDVPLFFGGRAGAALGNGQRMLERVFAADPKLEEAFEAGVDLALGTTAWGLFAHGPGLQTLPGPVVGLADEGDAWLCGFDRLILATGARDLVLFFEGADQPGVMGAQALHALLGRYEAFDGREVVILGTGDLAVAAATLALDRGVAVAAMVEVRDAPEADVAPLLARGVPVLTGTVIRAAERGPFGVAAALLVGPDGAERRVPCDTVCLAVDRVPAVELLEAAGGALVADGARGGFAPRLVGPASSIAGVFVAGDAAGVAPGPAGDASAARAWGVAAARAALGYDAPAPAPAAGRDRNPYRLDWMRRLLAVGTPDVLACQCEDVTRGDVLGVRPPRYLGAPASPRALDTLLGDGPVNQDQIKRLTRACMGACQARRCREQVALLLALGAQIPVEAVPLAGYRAPVRPLPLGLLGRLDERPEMRDGWDVWFGIPTQWVPYDDIGTEREAEHLRGNMHL</sequence>
<dbReference type="InterPro" id="IPR008143">
    <property type="entry name" value="Ala_DH/PNT_CS2"/>
</dbReference>
<dbReference type="GO" id="GO:0016491">
    <property type="term" value="F:oxidoreductase activity"/>
    <property type="evidence" value="ECO:0007669"/>
    <property type="project" value="UniProtKB-KW"/>
</dbReference>
<gene>
    <name evidence="3" type="ORF">D3273_15455</name>
</gene>
<keyword evidence="1" id="KW-0560">Oxidoreductase</keyword>
<proteinExistence type="predicted"/>
<dbReference type="RefSeq" id="WP_129227786.1">
    <property type="nucleotide sequence ID" value="NZ_QYBB01000017.1"/>
</dbReference>
<dbReference type="Gene3D" id="1.10.10.1100">
    <property type="entry name" value="BFD-like [2Fe-2S]-binding domain"/>
    <property type="match status" value="1"/>
</dbReference>
<dbReference type="PRINTS" id="PR00411">
    <property type="entry name" value="PNDRDTASEI"/>
</dbReference>
<dbReference type="Proteomes" id="UP000290759">
    <property type="component" value="Unassembled WGS sequence"/>
</dbReference>
<dbReference type="PANTHER" id="PTHR42949">
    <property type="entry name" value="ANAEROBIC GLYCEROL-3-PHOSPHATE DEHYDROGENASE SUBUNIT B"/>
    <property type="match status" value="1"/>
</dbReference>
<dbReference type="OrthoDB" id="9801699at2"/>
<dbReference type="Gene3D" id="3.50.50.60">
    <property type="entry name" value="FAD/NAD(P)-binding domain"/>
    <property type="match status" value="2"/>
</dbReference>
<evidence type="ECO:0000313" key="4">
    <source>
        <dbReference type="Proteomes" id="UP000290759"/>
    </source>
</evidence>
<protein>
    <submittedName>
        <fullName evidence="3">FAD-dependent oxidoreductase</fullName>
    </submittedName>
</protein>
<dbReference type="SUPFAM" id="SSF51905">
    <property type="entry name" value="FAD/NAD(P)-binding domain"/>
    <property type="match status" value="1"/>
</dbReference>
<dbReference type="InterPro" id="IPR041854">
    <property type="entry name" value="BFD-like_2Fe2S-bd_dom_sf"/>
</dbReference>
<evidence type="ECO:0000259" key="2">
    <source>
        <dbReference type="Pfam" id="PF07992"/>
    </source>
</evidence>
<name>A0A4Q2U856_9HYPH</name>
<accession>A0A4Q2U856</accession>
<dbReference type="InterPro" id="IPR051691">
    <property type="entry name" value="Metab_Enz_Cyan_OpOx_G3PDH"/>
</dbReference>
<evidence type="ECO:0000256" key="1">
    <source>
        <dbReference type="ARBA" id="ARBA00023002"/>
    </source>
</evidence>
<organism evidence="3 4">
    <name type="scientific">Lichenibacterium minor</name>
    <dbReference type="NCBI Taxonomy" id="2316528"/>
    <lineage>
        <taxon>Bacteria</taxon>
        <taxon>Pseudomonadati</taxon>
        <taxon>Pseudomonadota</taxon>
        <taxon>Alphaproteobacteria</taxon>
        <taxon>Hyphomicrobiales</taxon>
        <taxon>Lichenihabitantaceae</taxon>
        <taxon>Lichenibacterium</taxon>
    </lineage>
</organism>
<evidence type="ECO:0000313" key="3">
    <source>
        <dbReference type="EMBL" id="RYC31106.1"/>
    </source>
</evidence>
<reference evidence="3 4" key="2">
    <citation type="submission" date="2019-02" db="EMBL/GenBank/DDBJ databases">
        <title>'Lichenibacterium ramalinii' gen. nov. sp. nov., 'Lichenibacterium minor' gen. nov. sp. nov.</title>
        <authorList>
            <person name="Pankratov T."/>
        </authorList>
    </citation>
    <scope>NUCLEOTIDE SEQUENCE [LARGE SCALE GENOMIC DNA]</scope>
    <source>
        <strain evidence="3 4">RmlP026</strain>
    </source>
</reference>
<dbReference type="PROSITE" id="PS00837">
    <property type="entry name" value="ALADH_PNT_2"/>
    <property type="match status" value="1"/>
</dbReference>
<dbReference type="InterPro" id="IPR036188">
    <property type="entry name" value="FAD/NAD-bd_sf"/>
</dbReference>
<keyword evidence="4" id="KW-1185">Reference proteome</keyword>
<dbReference type="PRINTS" id="PR00368">
    <property type="entry name" value="FADPNR"/>
</dbReference>
<dbReference type="Pfam" id="PF07992">
    <property type="entry name" value="Pyr_redox_2"/>
    <property type="match status" value="1"/>
</dbReference>
<dbReference type="AlphaFoldDB" id="A0A4Q2U856"/>
<reference evidence="3 4" key="1">
    <citation type="submission" date="2018-12" db="EMBL/GenBank/DDBJ databases">
        <authorList>
            <person name="Grouzdev D.S."/>
            <person name="Krutkina M.S."/>
        </authorList>
    </citation>
    <scope>NUCLEOTIDE SEQUENCE [LARGE SCALE GENOMIC DNA]</scope>
    <source>
        <strain evidence="3 4">RmlP026</strain>
    </source>
</reference>